<accession>B4MSJ9</accession>
<gene>
    <name evidence="4" type="primary">Dwil\GK19889</name>
    <name evidence="4" type="ORF">Dwil_GK19889</name>
</gene>
<dbReference type="GO" id="GO:0006729">
    <property type="term" value="P:tetrahydrobiopterin biosynthetic process"/>
    <property type="evidence" value="ECO:0007669"/>
    <property type="project" value="TreeGrafter"/>
</dbReference>
<protein>
    <submittedName>
        <fullName evidence="4">Uncharacterized protein</fullName>
        <ecNumber evidence="4">1.-.-.-</ecNumber>
    </submittedName>
</protein>
<sequence>MASKRMDLNRSTFLVLSGCSNPLGQSLATELCNRLGQGSVALILDESHQELQKLEKELKAQLDTKSEIHLEMGQLNVNHSNGVQLMENVLKKFQNMQFQRSIIVHNEGEASTHCLLEPQVPKDWTKYVQKQLYAPVALNQHWLNSKHLQNVEKLAINVTSSLQVRPMVYNGLLCSCKRARDMYFRAMASEEEAVTSNTAGPLHVLTYGPGLLTTHQTQCDLNGNVIEPEELLAYSLCPNSYPELPRRVQPLQSTLKLINILEEISFVSGHDVDYYDTFVL</sequence>
<dbReference type="STRING" id="7260.B4MSJ9"/>
<dbReference type="PANTHER" id="PTHR44085">
    <property type="entry name" value="SEPIAPTERIN REDUCTASE"/>
    <property type="match status" value="1"/>
</dbReference>
<dbReference type="PANTHER" id="PTHR44085:SF2">
    <property type="entry name" value="SEPIAPTERIN REDUCTASE"/>
    <property type="match status" value="1"/>
</dbReference>
<dbReference type="OrthoDB" id="153074at2759"/>
<dbReference type="SUPFAM" id="SSF51735">
    <property type="entry name" value="NAD(P)-binding Rossmann-fold domains"/>
    <property type="match status" value="1"/>
</dbReference>
<dbReference type="PhylomeDB" id="B4MSJ9"/>
<dbReference type="Proteomes" id="UP000007798">
    <property type="component" value="Unassembled WGS sequence"/>
</dbReference>
<dbReference type="EC" id="1.-.-.-" evidence="4"/>
<dbReference type="InterPro" id="IPR036291">
    <property type="entry name" value="NAD(P)-bd_dom_sf"/>
</dbReference>
<feature type="coiled-coil region" evidence="3">
    <location>
        <begin position="44"/>
        <end position="71"/>
    </location>
</feature>
<dbReference type="InterPro" id="IPR051721">
    <property type="entry name" value="Biopterin_syn/organic_redct"/>
</dbReference>
<evidence type="ECO:0000313" key="4">
    <source>
        <dbReference type="EMBL" id="EDW75088.1"/>
    </source>
</evidence>
<dbReference type="OMA" id="MYFRSMA"/>
<dbReference type="EMBL" id="CH963851">
    <property type="protein sequence ID" value="EDW75088.1"/>
    <property type="molecule type" value="Genomic_DNA"/>
</dbReference>
<evidence type="ECO:0000256" key="3">
    <source>
        <dbReference type="SAM" id="Coils"/>
    </source>
</evidence>
<keyword evidence="3" id="KW-0175">Coiled coil</keyword>
<dbReference type="FunCoup" id="B4MSJ9">
    <property type="interactions" value="137"/>
</dbReference>
<evidence type="ECO:0000256" key="1">
    <source>
        <dbReference type="ARBA" id="ARBA00022857"/>
    </source>
</evidence>
<proteinExistence type="predicted"/>
<dbReference type="AlphaFoldDB" id="B4MSJ9"/>
<keyword evidence="2 4" id="KW-0560">Oxidoreductase</keyword>
<reference evidence="4 5" key="1">
    <citation type="journal article" date="2007" name="Nature">
        <title>Evolution of genes and genomes on the Drosophila phylogeny.</title>
        <authorList>
            <consortium name="Drosophila 12 Genomes Consortium"/>
            <person name="Clark A.G."/>
            <person name="Eisen M.B."/>
            <person name="Smith D.R."/>
            <person name="Bergman C.M."/>
            <person name="Oliver B."/>
            <person name="Markow T.A."/>
            <person name="Kaufman T.C."/>
            <person name="Kellis M."/>
            <person name="Gelbart W."/>
            <person name="Iyer V.N."/>
            <person name="Pollard D.A."/>
            <person name="Sackton T.B."/>
            <person name="Larracuente A.M."/>
            <person name="Singh N.D."/>
            <person name="Abad J.P."/>
            <person name="Abt D.N."/>
            <person name="Adryan B."/>
            <person name="Aguade M."/>
            <person name="Akashi H."/>
            <person name="Anderson W.W."/>
            <person name="Aquadro C.F."/>
            <person name="Ardell D.H."/>
            <person name="Arguello R."/>
            <person name="Artieri C.G."/>
            <person name="Barbash D.A."/>
            <person name="Barker D."/>
            <person name="Barsanti P."/>
            <person name="Batterham P."/>
            <person name="Batzoglou S."/>
            <person name="Begun D."/>
            <person name="Bhutkar A."/>
            <person name="Blanco E."/>
            <person name="Bosak S.A."/>
            <person name="Bradley R.K."/>
            <person name="Brand A.D."/>
            <person name="Brent M.R."/>
            <person name="Brooks A.N."/>
            <person name="Brown R.H."/>
            <person name="Butlin R.K."/>
            <person name="Caggese C."/>
            <person name="Calvi B.R."/>
            <person name="Bernardo de Carvalho A."/>
            <person name="Caspi A."/>
            <person name="Castrezana S."/>
            <person name="Celniker S.E."/>
            <person name="Chang J.L."/>
            <person name="Chapple C."/>
            <person name="Chatterji S."/>
            <person name="Chinwalla A."/>
            <person name="Civetta A."/>
            <person name="Clifton S.W."/>
            <person name="Comeron J.M."/>
            <person name="Costello J.C."/>
            <person name="Coyne J.A."/>
            <person name="Daub J."/>
            <person name="David R.G."/>
            <person name="Delcher A.L."/>
            <person name="Delehaunty K."/>
            <person name="Do C.B."/>
            <person name="Ebling H."/>
            <person name="Edwards K."/>
            <person name="Eickbush T."/>
            <person name="Evans J.D."/>
            <person name="Filipski A."/>
            <person name="Findeiss S."/>
            <person name="Freyhult E."/>
            <person name="Fulton L."/>
            <person name="Fulton R."/>
            <person name="Garcia A.C."/>
            <person name="Gardiner A."/>
            <person name="Garfield D.A."/>
            <person name="Garvin B.E."/>
            <person name="Gibson G."/>
            <person name="Gilbert D."/>
            <person name="Gnerre S."/>
            <person name="Godfrey J."/>
            <person name="Good R."/>
            <person name="Gotea V."/>
            <person name="Gravely B."/>
            <person name="Greenberg A.J."/>
            <person name="Griffiths-Jones S."/>
            <person name="Gross S."/>
            <person name="Guigo R."/>
            <person name="Gustafson E.A."/>
            <person name="Haerty W."/>
            <person name="Hahn M.W."/>
            <person name="Halligan D.L."/>
            <person name="Halpern A.L."/>
            <person name="Halter G.M."/>
            <person name="Han M.V."/>
            <person name="Heger A."/>
            <person name="Hillier L."/>
            <person name="Hinrichs A.S."/>
            <person name="Holmes I."/>
            <person name="Hoskins R.A."/>
            <person name="Hubisz M.J."/>
            <person name="Hultmark D."/>
            <person name="Huntley M.A."/>
            <person name="Jaffe D.B."/>
            <person name="Jagadeeshan S."/>
            <person name="Jeck W.R."/>
            <person name="Johnson J."/>
            <person name="Jones C.D."/>
            <person name="Jordan W.C."/>
            <person name="Karpen G.H."/>
            <person name="Kataoka E."/>
            <person name="Keightley P.D."/>
            <person name="Kheradpour P."/>
            <person name="Kirkness E.F."/>
            <person name="Koerich L.B."/>
            <person name="Kristiansen K."/>
            <person name="Kudrna D."/>
            <person name="Kulathinal R.J."/>
            <person name="Kumar S."/>
            <person name="Kwok R."/>
            <person name="Lander E."/>
            <person name="Langley C.H."/>
            <person name="Lapoint R."/>
            <person name="Lazzaro B.P."/>
            <person name="Lee S.J."/>
            <person name="Levesque L."/>
            <person name="Li R."/>
            <person name="Lin C.F."/>
            <person name="Lin M.F."/>
            <person name="Lindblad-Toh K."/>
            <person name="Llopart A."/>
            <person name="Long M."/>
            <person name="Low L."/>
            <person name="Lozovsky E."/>
            <person name="Lu J."/>
            <person name="Luo M."/>
            <person name="Machado C.A."/>
            <person name="Makalowski W."/>
            <person name="Marzo M."/>
            <person name="Matsuda M."/>
            <person name="Matzkin L."/>
            <person name="McAllister B."/>
            <person name="McBride C.S."/>
            <person name="McKernan B."/>
            <person name="McKernan K."/>
            <person name="Mendez-Lago M."/>
            <person name="Minx P."/>
            <person name="Mollenhauer M.U."/>
            <person name="Montooth K."/>
            <person name="Mount S.M."/>
            <person name="Mu X."/>
            <person name="Myers E."/>
            <person name="Negre B."/>
            <person name="Newfeld S."/>
            <person name="Nielsen R."/>
            <person name="Noor M.A."/>
            <person name="O'Grady P."/>
            <person name="Pachter L."/>
            <person name="Papaceit M."/>
            <person name="Parisi M.J."/>
            <person name="Parisi M."/>
            <person name="Parts L."/>
            <person name="Pedersen J.S."/>
            <person name="Pesole G."/>
            <person name="Phillippy A.M."/>
            <person name="Ponting C.P."/>
            <person name="Pop M."/>
            <person name="Porcelli D."/>
            <person name="Powell J.R."/>
            <person name="Prohaska S."/>
            <person name="Pruitt K."/>
            <person name="Puig M."/>
            <person name="Quesneville H."/>
            <person name="Ram K.R."/>
            <person name="Rand D."/>
            <person name="Rasmussen M.D."/>
            <person name="Reed L.K."/>
            <person name="Reenan R."/>
            <person name="Reily A."/>
            <person name="Remington K.A."/>
            <person name="Rieger T.T."/>
            <person name="Ritchie M.G."/>
            <person name="Robin C."/>
            <person name="Rogers Y.H."/>
            <person name="Rohde C."/>
            <person name="Rozas J."/>
            <person name="Rubenfield M.J."/>
            <person name="Ruiz A."/>
            <person name="Russo S."/>
            <person name="Salzberg S.L."/>
            <person name="Sanchez-Gracia A."/>
            <person name="Saranga D.J."/>
            <person name="Sato H."/>
            <person name="Schaeffer S.W."/>
            <person name="Schatz M.C."/>
            <person name="Schlenke T."/>
            <person name="Schwartz R."/>
            <person name="Segarra C."/>
            <person name="Singh R.S."/>
            <person name="Sirot L."/>
            <person name="Sirota M."/>
            <person name="Sisneros N.B."/>
            <person name="Smith C.D."/>
            <person name="Smith T.F."/>
            <person name="Spieth J."/>
            <person name="Stage D.E."/>
            <person name="Stark A."/>
            <person name="Stephan W."/>
            <person name="Strausberg R.L."/>
            <person name="Strempel S."/>
            <person name="Sturgill D."/>
            <person name="Sutton G."/>
            <person name="Sutton G.G."/>
            <person name="Tao W."/>
            <person name="Teichmann S."/>
            <person name="Tobari Y.N."/>
            <person name="Tomimura Y."/>
            <person name="Tsolas J.M."/>
            <person name="Valente V.L."/>
            <person name="Venter E."/>
            <person name="Venter J.C."/>
            <person name="Vicario S."/>
            <person name="Vieira F.G."/>
            <person name="Vilella A.J."/>
            <person name="Villasante A."/>
            <person name="Walenz B."/>
            <person name="Wang J."/>
            <person name="Wasserman M."/>
            <person name="Watts T."/>
            <person name="Wilson D."/>
            <person name="Wilson R.K."/>
            <person name="Wing R.A."/>
            <person name="Wolfner M.F."/>
            <person name="Wong A."/>
            <person name="Wong G.K."/>
            <person name="Wu C.I."/>
            <person name="Wu G."/>
            <person name="Yamamoto D."/>
            <person name="Yang H.P."/>
            <person name="Yang S.P."/>
            <person name="Yorke J.A."/>
            <person name="Yoshida K."/>
            <person name="Zdobnov E."/>
            <person name="Zhang P."/>
            <person name="Zhang Y."/>
            <person name="Zimin A.V."/>
            <person name="Baldwin J."/>
            <person name="Abdouelleil A."/>
            <person name="Abdulkadir J."/>
            <person name="Abebe A."/>
            <person name="Abera B."/>
            <person name="Abreu J."/>
            <person name="Acer S.C."/>
            <person name="Aftuck L."/>
            <person name="Alexander A."/>
            <person name="An P."/>
            <person name="Anderson E."/>
            <person name="Anderson S."/>
            <person name="Arachi H."/>
            <person name="Azer M."/>
            <person name="Bachantsang P."/>
            <person name="Barry A."/>
            <person name="Bayul T."/>
            <person name="Berlin A."/>
            <person name="Bessette D."/>
            <person name="Bloom T."/>
            <person name="Blye J."/>
            <person name="Boguslavskiy L."/>
            <person name="Bonnet C."/>
            <person name="Boukhgalter B."/>
            <person name="Bourzgui I."/>
            <person name="Brown A."/>
            <person name="Cahill P."/>
            <person name="Channer S."/>
            <person name="Cheshatsang Y."/>
            <person name="Chuda L."/>
            <person name="Citroen M."/>
            <person name="Collymore A."/>
            <person name="Cooke P."/>
            <person name="Costello M."/>
            <person name="D'Aco K."/>
            <person name="Daza R."/>
            <person name="De Haan G."/>
            <person name="DeGray S."/>
            <person name="DeMaso C."/>
            <person name="Dhargay N."/>
            <person name="Dooley K."/>
            <person name="Dooley E."/>
            <person name="Doricent M."/>
            <person name="Dorje P."/>
            <person name="Dorjee K."/>
            <person name="Dupes A."/>
            <person name="Elong R."/>
            <person name="Falk J."/>
            <person name="Farina A."/>
            <person name="Faro S."/>
            <person name="Ferguson D."/>
            <person name="Fisher S."/>
            <person name="Foley C.D."/>
            <person name="Franke A."/>
            <person name="Friedrich D."/>
            <person name="Gadbois L."/>
            <person name="Gearin G."/>
            <person name="Gearin C.R."/>
            <person name="Giannoukos G."/>
            <person name="Goode T."/>
            <person name="Graham J."/>
            <person name="Grandbois E."/>
            <person name="Grewal S."/>
            <person name="Gyaltsen K."/>
            <person name="Hafez N."/>
            <person name="Hagos B."/>
            <person name="Hall J."/>
            <person name="Henson C."/>
            <person name="Hollinger A."/>
            <person name="Honan T."/>
            <person name="Huard M.D."/>
            <person name="Hughes L."/>
            <person name="Hurhula B."/>
            <person name="Husby M.E."/>
            <person name="Kamat A."/>
            <person name="Kanga B."/>
            <person name="Kashin S."/>
            <person name="Khazanovich D."/>
            <person name="Kisner P."/>
            <person name="Lance K."/>
            <person name="Lara M."/>
            <person name="Lee W."/>
            <person name="Lennon N."/>
            <person name="Letendre F."/>
            <person name="LeVine R."/>
            <person name="Lipovsky A."/>
            <person name="Liu X."/>
            <person name="Liu J."/>
            <person name="Liu S."/>
            <person name="Lokyitsang T."/>
            <person name="Lokyitsang Y."/>
            <person name="Lubonja R."/>
            <person name="Lui A."/>
            <person name="MacDonald P."/>
            <person name="Magnisalis V."/>
            <person name="Maru K."/>
            <person name="Matthews C."/>
            <person name="McCusker W."/>
            <person name="McDonough S."/>
            <person name="Mehta T."/>
            <person name="Meldrim J."/>
            <person name="Meneus L."/>
            <person name="Mihai O."/>
            <person name="Mihalev A."/>
            <person name="Mihova T."/>
            <person name="Mittelman R."/>
            <person name="Mlenga V."/>
            <person name="Montmayeur A."/>
            <person name="Mulrain L."/>
            <person name="Navidi A."/>
            <person name="Naylor J."/>
            <person name="Negash T."/>
            <person name="Nguyen T."/>
            <person name="Nguyen N."/>
            <person name="Nicol R."/>
            <person name="Norbu C."/>
            <person name="Norbu N."/>
            <person name="Novod N."/>
            <person name="O'Neill B."/>
            <person name="Osman S."/>
            <person name="Markiewicz E."/>
            <person name="Oyono O.L."/>
            <person name="Patti C."/>
            <person name="Phunkhang P."/>
            <person name="Pierre F."/>
            <person name="Priest M."/>
            <person name="Raghuraman S."/>
            <person name="Rege F."/>
            <person name="Reyes R."/>
            <person name="Rise C."/>
            <person name="Rogov P."/>
            <person name="Ross K."/>
            <person name="Ryan E."/>
            <person name="Settipalli S."/>
            <person name="Shea T."/>
            <person name="Sherpa N."/>
            <person name="Shi L."/>
            <person name="Shih D."/>
            <person name="Sparrow T."/>
            <person name="Spaulding J."/>
            <person name="Stalker J."/>
            <person name="Stange-Thomann N."/>
            <person name="Stavropoulos S."/>
            <person name="Stone C."/>
            <person name="Strader C."/>
            <person name="Tesfaye S."/>
            <person name="Thomson T."/>
            <person name="Thoulutsang Y."/>
            <person name="Thoulutsang D."/>
            <person name="Topham K."/>
            <person name="Topping I."/>
            <person name="Tsamla T."/>
            <person name="Vassiliev H."/>
            <person name="Vo A."/>
            <person name="Wangchuk T."/>
            <person name="Wangdi T."/>
            <person name="Weiand M."/>
            <person name="Wilkinson J."/>
            <person name="Wilson A."/>
            <person name="Yadav S."/>
            <person name="Young G."/>
            <person name="Yu Q."/>
            <person name="Zembek L."/>
            <person name="Zhong D."/>
            <person name="Zimmer A."/>
            <person name="Zwirko Z."/>
            <person name="Jaffe D.B."/>
            <person name="Alvarez P."/>
            <person name="Brockman W."/>
            <person name="Butler J."/>
            <person name="Chin C."/>
            <person name="Gnerre S."/>
            <person name="Grabherr M."/>
            <person name="Kleber M."/>
            <person name="Mauceli E."/>
            <person name="MacCallum I."/>
        </authorList>
    </citation>
    <scope>NUCLEOTIDE SEQUENCE [LARGE SCALE GENOMIC DNA]</scope>
    <source>
        <strain evidence="5">Tucson 14030-0811.24</strain>
    </source>
</reference>
<dbReference type="HOGENOM" id="CLU_010194_2_11_1"/>
<dbReference type="InParanoid" id="B4MSJ9"/>
<keyword evidence="5" id="KW-1185">Reference proteome</keyword>
<dbReference type="Gene3D" id="3.40.50.720">
    <property type="entry name" value="NAD(P)-binding Rossmann-like Domain"/>
    <property type="match status" value="1"/>
</dbReference>
<dbReference type="KEGG" id="dwi:6641451"/>
<evidence type="ECO:0000313" key="5">
    <source>
        <dbReference type="Proteomes" id="UP000007798"/>
    </source>
</evidence>
<dbReference type="GO" id="GO:0004757">
    <property type="term" value="F:sepiapterin reductase (NADP+) activity"/>
    <property type="evidence" value="ECO:0007669"/>
    <property type="project" value="TreeGrafter"/>
</dbReference>
<keyword evidence="1" id="KW-0521">NADP</keyword>
<dbReference type="eggNOG" id="KOG1204">
    <property type="taxonomic scope" value="Eukaryota"/>
</dbReference>
<evidence type="ECO:0000256" key="2">
    <source>
        <dbReference type="ARBA" id="ARBA00023002"/>
    </source>
</evidence>
<organism evidence="4 5">
    <name type="scientific">Drosophila willistoni</name>
    <name type="common">Fruit fly</name>
    <dbReference type="NCBI Taxonomy" id="7260"/>
    <lineage>
        <taxon>Eukaryota</taxon>
        <taxon>Metazoa</taxon>
        <taxon>Ecdysozoa</taxon>
        <taxon>Arthropoda</taxon>
        <taxon>Hexapoda</taxon>
        <taxon>Insecta</taxon>
        <taxon>Pterygota</taxon>
        <taxon>Neoptera</taxon>
        <taxon>Endopterygota</taxon>
        <taxon>Diptera</taxon>
        <taxon>Brachycera</taxon>
        <taxon>Muscomorpha</taxon>
        <taxon>Ephydroidea</taxon>
        <taxon>Drosophilidae</taxon>
        <taxon>Drosophila</taxon>
        <taxon>Sophophora</taxon>
    </lineage>
</organism>
<name>B4MSJ9_DROWI</name>